<feature type="signal peptide" evidence="1">
    <location>
        <begin position="1"/>
        <end position="24"/>
    </location>
</feature>
<organism evidence="2 3">
    <name type="scientific">Psychromarinibacter halotolerans</name>
    <dbReference type="NCBI Taxonomy" id="1775175"/>
    <lineage>
        <taxon>Bacteria</taxon>
        <taxon>Pseudomonadati</taxon>
        <taxon>Pseudomonadota</taxon>
        <taxon>Alphaproteobacteria</taxon>
        <taxon>Rhodobacterales</taxon>
        <taxon>Paracoccaceae</taxon>
        <taxon>Psychromarinibacter</taxon>
    </lineage>
</organism>
<dbReference type="InterPro" id="IPR036514">
    <property type="entry name" value="SGNH_hydro_sf"/>
</dbReference>
<proteinExistence type="predicted"/>
<sequence length="254" mass="27982">MRNYLLGAILGLSALVATMGQAQALDAPSCPKTPMRVVVLGDSLADGLWSSLYRVFAQCDTMNVVRLTAVSDGLAKTSDQDWIHRYVSKAGQPQDKSNDIVIVQMGANDITTIRNGRTRESFNTEVWNALYQQRVVTLARTLEANSAKLYWVGLPVVGNTSWEPSYRIISQLQSAAVRKAGGTFVDIHELTTFGTGDFSMNGNFEGRLMQLRAADKVHFTKPGYDYVASVVLADLGKVIENHNRRIALQDVQLQ</sequence>
<dbReference type="EMBL" id="JBHRTB010000010">
    <property type="protein sequence ID" value="MFC3142010.1"/>
    <property type="molecule type" value="Genomic_DNA"/>
</dbReference>
<reference evidence="3" key="1">
    <citation type="journal article" date="2019" name="Int. J. Syst. Evol. Microbiol.">
        <title>The Global Catalogue of Microorganisms (GCM) 10K type strain sequencing project: providing services to taxonomists for standard genome sequencing and annotation.</title>
        <authorList>
            <consortium name="The Broad Institute Genomics Platform"/>
            <consortium name="The Broad Institute Genome Sequencing Center for Infectious Disease"/>
            <person name="Wu L."/>
            <person name="Ma J."/>
        </authorList>
    </citation>
    <scope>NUCLEOTIDE SEQUENCE [LARGE SCALE GENOMIC DNA]</scope>
    <source>
        <strain evidence="3">KCTC 52366</strain>
    </source>
</reference>
<name>A0ABV7GPW9_9RHOB</name>
<evidence type="ECO:0000313" key="3">
    <source>
        <dbReference type="Proteomes" id="UP001595632"/>
    </source>
</evidence>
<accession>A0ABV7GPW9</accession>
<dbReference type="Gene3D" id="3.40.50.1110">
    <property type="entry name" value="SGNH hydrolase"/>
    <property type="match status" value="1"/>
</dbReference>
<dbReference type="RefSeq" id="WP_275631746.1">
    <property type="nucleotide sequence ID" value="NZ_JARGYD010000002.1"/>
</dbReference>
<dbReference type="Proteomes" id="UP001595632">
    <property type="component" value="Unassembled WGS sequence"/>
</dbReference>
<dbReference type="InterPro" id="IPR007407">
    <property type="entry name" value="DUF459"/>
</dbReference>
<dbReference type="SUPFAM" id="SSF52266">
    <property type="entry name" value="SGNH hydrolase"/>
    <property type="match status" value="1"/>
</dbReference>
<evidence type="ECO:0000313" key="2">
    <source>
        <dbReference type="EMBL" id="MFC3142010.1"/>
    </source>
</evidence>
<keyword evidence="3" id="KW-1185">Reference proteome</keyword>
<evidence type="ECO:0000256" key="1">
    <source>
        <dbReference type="SAM" id="SignalP"/>
    </source>
</evidence>
<feature type="chain" id="PRO_5045376725" evidence="1">
    <location>
        <begin position="25"/>
        <end position="254"/>
    </location>
</feature>
<dbReference type="Pfam" id="PF04311">
    <property type="entry name" value="DUF459"/>
    <property type="match status" value="1"/>
</dbReference>
<comment type="caution">
    <text evidence="2">The sequence shown here is derived from an EMBL/GenBank/DDBJ whole genome shotgun (WGS) entry which is preliminary data.</text>
</comment>
<protein>
    <submittedName>
        <fullName evidence="2">DUF459 domain-containing protein</fullName>
    </submittedName>
</protein>
<gene>
    <name evidence="2" type="ORF">ACFOGP_04785</name>
</gene>
<keyword evidence="1" id="KW-0732">Signal</keyword>